<dbReference type="InterPro" id="IPR009908">
    <property type="entry name" value="Methylamine_util_MauE"/>
</dbReference>
<feature type="domain" description="Methylamine utilisation protein MauE" evidence="5">
    <location>
        <begin position="7"/>
        <end position="98"/>
    </location>
</feature>
<evidence type="ECO:0000256" key="3">
    <source>
        <dbReference type="ARBA" id="ARBA00022989"/>
    </source>
</evidence>
<dbReference type="GO" id="GO:0030416">
    <property type="term" value="P:methylamine metabolic process"/>
    <property type="evidence" value="ECO:0007669"/>
    <property type="project" value="InterPro"/>
</dbReference>
<reference evidence="6" key="1">
    <citation type="submission" date="2014-07" db="EMBL/GenBank/DDBJ databases">
        <authorList>
            <person name="Urmite Genomes Urmite Genomes"/>
        </authorList>
    </citation>
    <scope>NUCLEOTIDE SEQUENCE</scope>
    <source>
        <strain evidence="6">11W110_air</strain>
    </source>
</reference>
<dbReference type="PANTHER" id="PTHR36974:SF1">
    <property type="entry name" value="DOXX FAMILY MEMBRANE PROTEIN"/>
    <property type="match status" value="1"/>
</dbReference>
<evidence type="ECO:0000313" key="6">
    <source>
        <dbReference type="EMBL" id="CEA07067.1"/>
    </source>
</evidence>
<proteinExistence type="predicted"/>
<evidence type="ECO:0000256" key="2">
    <source>
        <dbReference type="ARBA" id="ARBA00022692"/>
    </source>
</evidence>
<keyword evidence="4" id="KW-0472">Membrane</keyword>
<sequence>MNGRTLSAAAMAALLSVSAVNHFRNPRFYNQVVPRSICTDTQGRFGVLTRRQWVHLSGGLEFAAAAALLLPATRRAAATATAAMYVGFIAGHISALERAFSPRGSRQARIIHSLRLPLQLPLIRWAWSLRR</sequence>
<keyword evidence="3" id="KW-1133">Transmembrane helix</keyword>
<evidence type="ECO:0000256" key="4">
    <source>
        <dbReference type="ARBA" id="ARBA00023136"/>
    </source>
</evidence>
<dbReference type="EMBL" id="LN483070">
    <property type="protein sequence ID" value="CEA07067.1"/>
    <property type="molecule type" value="Genomic_DNA"/>
</dbReference>
<dbReference type="AlphaFoldDB" id="A0A078MNV1"/>
<evidence type="ECO:0000259" key="5">
    <source>
        <dbReference type="Pfam" id="PF07291"/>
    </source>
</evidence>
<organism evidence="6">
    <name type="scientific">Arthrobacter saudimassiliensis</name>
    <dbReference type="NCBI Taxonomy" id="1461584"/>
    <lineage>
        <taxon>Bacteria</taxon>
        <taxon>Bacillati</taxon>
        <taxon>Actinomycetota</taxon>
        <taxon>Actinomycetes</taxon>
        <taxon>Micrococcales</taxon>
        <taxon>Micrococcaceae</taxon>
        <taxon>Arthrobacter</taxon>
    </lineage>
</organism>
<dbReference type="Pfam" id="PF07291">
    <property type="entry name" value="MauE"/>
    <property type="match status" value="1"/>
</dbReference>
<protein>
    <recommendedName>
        <fullName evidence="5">Methylamine utilisation protein MauE domain-containing protein</fullName>
    </recommendedName>
</protein>
<accession>A0A078MNV1</accession>
<dbReference type="PATRIC" id="fig|1461584.3.peg.366"/>
<name>A0A078MNV1_9MICC</name>
<dbReference type="PANTHER" id="PTHR36974">
    <property type="entry name" value="MEMBRANE PROTEIN-RELATED"/>
    <property type="match status" value="1"/>
</dbReference>
<gene>
    <name evidence="6" type="ORF">BN1051_00379</name>
</gene>
<keyword evidence="2" id="KW-0812">Transmembrane</keyword>
<evidence type="ECO:0000256" key="1">
    <source>
        <dbReference type="ARBA" id="ARBA00004141"/>
    </source>
</evidence>
<dbReference type="GO" id="GO:0016020">
    <property type="term" value="C:membrane"/>
    <property type="evidence" value="ECO:0007669"/>
    <property type="project" value="UniProtKB-SubCell"/>
</dbReference>
<comment type="subcellular location">
    <subcellularLocation>
        <location evidence="1">Membrane</location>
        <topology evidence="1">Multi-pass membrane protein</topology>
    </subcellularLocation>
</comment>